<dbReference type="CDD" id="cd09917">
    <property type="entry name" value="F-box_SF"/>
    <property type="match status" value="1"/>
</dbReference>
<evidence type="ECO:0000259" key="2">
    <source>
        <dbReference type="PROSITE" id="PS50181"/>
    </source>
</evidence>
<gene>
    <name evidence="3" type="ORF">QYE76_041323</name>
</gene>
<organism evidence="3 4">
    <name type="scientific">Lolium multiflorum</name>
    <name type="common">Italian ryegrass</name>
    <name type="synonym">Lolium perenne subsp. multiflorum</name>
    <dbReference type="NCBI Taxonomy" id="4521"/>
    <lineage>
        <taxon>Eukaryota</taxon>
        <taxon>Viridiplantae</taxon>
        <taxon>Streptophyta</taxon>
        <taxon>Embryophyta</taxon>
        <taxon>Tracheophyta</taxon>
        <taxon>Spermatophyta</taxon>
        <taxon>Magnoliopsida</taxon>
        <taxon>Liliopsida</taxon>
        <taxon>Poales</taxon>
        <taxon>Poaceae</taxon>
        <taxon>BOP clade</taxon>
        <taxon>Pooideae</taxon>
        <taxon>Poodae</taxon>
        <taxon>Poeae</taxon>
        <taxon>Poeae Chloroplast Group 2 (Poeae type)</taxon>
        <taxon>Loliodinae</taxon>
        <taxon>Loliinae</taxon>
        <taxon>Lolium</taxon>
    </lineage>
</organism>
<dbReference type="InterPro" id="IPR036047">
    <property type="entry name" value="F-box-like_dom_sf"/>
</dbReference>
<dbReference type="Gene3D" id="1.20.1280.50">
    <property type="match status" value="1"/>
</dbReference>
<accession>A0AAD8WTW1</accession>
<name>A0AAD8WTW1_LOLMU</name>
<dbReference type="InterPro" id="IPR001810">
    <property type="entry name" value="F-box_dom"/>
</dbReference>
<dbReference type="Pfam" id="PF03478">
    <property type="entry name" value="Beta-prop_KIB1-4"/>
    <property type="match status" value="1"/>
</dbReference>
<dbReference type="Proteomes" id="UP001231189">
    <property type="component" value="Unassembled WGS sequence"/>
</dbReference>
<dbReference type="SMART" id="SM00256">
    <property type="entry name" value="FBOX"/>
    <property type="match status" value="1"/>
</dbReference>
<evidence type="ECO:0000313" key="4">
    <source>
        <dbReference type="Proteomes" id="UP001231189"/>
    </source>
</evidence>
<dbReference type="EMBL" id="JAUUTY010000002">
    <property type="protein sequence ID" value="KAK1680475.1"/>
    <property type="molecule type" value="Genomic_DNA"/>
</dbReference>
<proteinExistence type="predicted"/>
<reference evidence="3" key="1">
    <citation type="submission" date="2023-07" db="EMBL/GenBank/DDBJ databases">
        <title>A chromosome-level genome assembly of Lolium multiflorum.</title>
        <authorList>
            <person name="Chen Y."/>
            <person name="Copetti D."/>
            <person name="Kolliker R."/>
            <person name="Studer B."/>
        </authorList>
    </citation>
    <scope>NUCLEOTIDE SEQUENCE</scope>
    <source>
        <strain evidence="3">02402/16</strain>
        <tissue evidence="3">Leaf</tissue>
    </source>
</reference>
<dbReference type="InterPro" id="IPR005174">
    <property type="entry name" value="KIB1-4_b-propeller"/>
</dbReference>
<dbReference type="PANTHER" id="PTHR44586:SF19">
    <property type="entry name" value="OS11G0576400 PROTEIN"/>
    <property type="match status" value="1"/>
</dbReference>
<keyword evidence="4" id="KW-1185">Reference proteome</keyword>
<evidence type="ECO:0000313" key="3">
    <source>
        <dbReference type="EMBL" id="KAK1680475.1"/>
    </source>
</evidence>
<dbReference type="AlphaFoldDB" id="A0AAD8WTW1"/>
<feature type="domain" description="F-box" evidence="2">
    <location>
        <begin position="109"/>
        <end position="142"/>
    </location>
</feature>
<feature type="region of interest" description="Disordered" evidence="1">
    <location>
        <begin position="24"/>
        <end position="52"/>
    </location>
</feature>
<protein>
    <recommendedName>
        <fullName evidence="2">F-box domain-containing protein</fullName>
    </recommendedName>
</protein>
<comment type="caution">
    <text evidence="3">The sequence shown here is derived from an EMBL/GenBank/DDBJ whole genome shotgun (WGS) entry which is preliminary data.</text>
</comment>
<dbReference type="Pfam" id="PF12937">
    <property type="entry name" value="F-box-like"/>
    <property type="match status" value="1"/>
</dbReference>
<dbReference type="SUPFAM" id="SSF81383">
    <property type="entry name" value="F-box domain"/>
    <property type="match status" value="1"/>
</dbReference>
<dbReference type="PANTHER" id="PTHR44586">
    <property type="entry name" value="F-BOX DOMAIN CONTAINING PROTEIN, EXPRESSED"/>
    <property type="match status" value="1"/>
</dbReference>
<evidence type="ECO:0000256" key="1">
    <source>
        <dbReference type="SAM" id="MobiDB-lite"/>
    </source>
</evidence>
<dbReference type="PROSITE" id="PS50181">
    <property type="entry name" value="FBOX"/>
    <property type="match status" value="1"/>
</dbReference>
<sequence length="544" mass="60617">MAARSGRVDAGEGWCVQIGATAAEAGGGKGEIPSEGVRGHPSAVTPSLSPPPPLPDSWVLPPLLPPTTRSLQVGLAPRLELNHPRAGSAGRAAAVPRVTCHRIDPPLMEATLPELPLDILMDIFTLLEIPDLVRAGSVCPSWCSAYTSLCNLGQYKQSQTPCLLYTCETDSESDARLYNLVEKRSYKLTLPEPPIRSRYLIGSSNGWLVTADDRSEMHLLNPITMEQIALPSVITLQSVAPILDETGAVYKYNFWNRATSPPRTYALDELRMYLHRKAFVFYDTSAKRYIVVLIHNPEGQLSFAWLGDDKWTLLPTPKGIFHFHDCVYMDDLLYAVASRGEIFAFNLRGPIVTKKSIVDRAKNYICENIYIVKAPCGDLLQVWRLEDDTVYDDVDDATHENHTGKIDIFKVDTTAEKLVKINSLDDHVLVLGHNQSLCLSAEEYPQLKANRVYFTDDHELYIFGWKNNRRDIGVFDLENNSTEELVSPQLWSNWPPPIWVAAGGDQEDLQIVIDHQFVINTAVPSLPHAGIDGIFNAPFRCDAL</sequence>